<keyword evidence="2" id="KW-0378">Hydrolase</keyword>
<name>A0AA45W502_9RHOB</name>
<dbReference type="RefSeq" id="WP_076526349.1">
    <property type="nucleotide sequence ID" value="NZ_CP067140.1"/>
</dbReference>
<evidence type="ECO:0000256" key="2">
    <source>
        <dbReference type="ARBA" id="ARBA00022801"/>
    </source>
</evidence>
<dbReference type="AlphaFoldDB" id="A0AA45W502"/>
<evidence type="ECO:0000313" key="8">
    <source>
        <dbReference type="Proteomes" id="UP001215549"/>
    </source>
</evidence>
<evidence type="ECO:0000313" key="7">
    <source>
        <dbReference type="Proteomes" id="UP000186216"/>
    </source>
</evidence>
<dbReference type="Pfam" id="PF22422">
    <property type="entry name" value="MGH1-like_GH"/>
    <property type="match status" value="1"/>
</dbReference>
<organism evidence="5 7">
    <name type="scientific">Paracoccus saliphilus</name>
    <dbReference type="NCBI Taxonomy" id="405559"/>
    <lineage>
        <taxon>Bacteria</taxon>
        <taxon>Pseudomonadati</taxon>
        <taxon>Pseudomonadota</taxon>
        <taxon>Alphaproteobacteria</taxon>
        <taxon>Rhodobacterales</taxon>
        <taxon>Paracoccaceae</taxon>
        <taxon>Paracoccus</taxon>
    </lineage>
</organism>
<evidence type="ECO:0000259" key="4">
    <source>
        <dbReference type="Pfam" id="PF22422"/>
    </source>
</evidence>
<dbReference type="PANTHER" id="PTHR10412">
    <property type="entry name" value="MANNOSYL-OLIGOSACCHARIDE GLUCOSIDASE"/>
    <property type="match status" value="1"/>
</dbReference>
<comment type="similarity">
    <text evidence="1">Belongs to the glycosyl hydrolase 63 family.</text>
</comment>
<evidence type="ECO:0000256" key="1">
    <source>
        <dbReference type="ARBA" id="ARBA00010833"/>
    </source>
</evidence>
<gene>
    <name evidence="6" type="ORF">JHX88_14485</name>
    <name evidence="5" type="ORF">SAMN05421772_10817</name>
</gene>
<evidence type="ECO:0000313" key="6">
    <source>
        <dbReference type="EMBL" id="WCR02102.1"/>
    </source>
</evidence>
<dbReference type="EMBL" id="CP067140">
    <property type="protein sequence ID" value="WCR02102.1"/>
    <property type="molecule type" value="Genomic_DNA"/>
</dbReference>
<dbReference type="PANTHER" id="PTHR10412:SF11">
    <property type="entry name" value="MANNOSYL-OLIGOSACCHARIDE GLUCOSIDASE"/>
    <property type="match status" value="1"/>
</dbReference>
<sequence length="415" mass="46685">MNRQISRGEEALNVLRGNDRGGYTIPTHGLYPYQWNWDSAFAAMGFAGFDPARAWRELESLLSGQWDDGMVPHILFHQQDDGYFPGPEVWGGTGPIPSSGISQPPIAAGMARRIYQADPQAGAEPMRALFPKLLRWHRWFLKWREDQGAICTTHPWESGRDNAPEWDAALKRIDPVGVGEYQRRDTSHVDASMRPTKFDYDRYIWLVQQGKNLQWDQAALLKECPFRLADPTMSFTLLRAHRDLKALGDELGLDTGGMADEIALLERGVQSLWNAEIGSFDVRDTRSGEWSGIISCAAFLCWYAGIESEGQLQHLRRILGRVTYGVPSADPDWSGFDSKRYWRGPSWPFMNMLIGSGLIEAGHSEGEKIRAMTQELLLKHGFSEYYDPLSGEPAGGGKFTWTAAVWLGWVSVDKG</sequence>
<dbReference type="GO" id="GO:0004573">
    <property type="term" value="F:Glc3Man9GlcNAc2 oligosaccharide glucosidase activity"/>
    <property type="evidence" value="ECO:0007669"/>
    <property type="project" value="InterPro"/>
</dbReference>
<dbReference type="Gene3D" id="1.50.10.10">
    <property type="match status" value="1"/>
</dbReference>
<dbReference type="GO" id="GO:0009311">
    <property type="term" value="P:oligosaccharide metabolic process"/>
    <property type="evidence" value="ECO:0007669"/>
    <property type="project" value="InterPro"/>
</dbReference>
<keyword evidence="8" id="KW-1185">Reference proteome</keyword>
<dbReference type="InterPro" id="IPR054491">
    <property type="entry name" value="MGH1-like_GH"/>
</dbReference>
<evidence type="ECO:0000313" key="5">
    <source>
        <dbReference type="EMBL" id="SIS90020.1"/>
    </source>
</evidence>
<dbReference type="InterPro" id="IPR012341">
    <property type="entry name" value="6hp_glycosidase-like_sf"/>
</dbReference>
<dbReference type="InterPro" id="IPR008928">
    <property type="entry name" value="6-hairpin_glycosidase_sf"/>
</dbReference>
<dbReference type="Proteomes" id="UP001215549">
    <property type="component" value="Chromosome"/>
</dbReference>
<dbReference type="EMBL" id="FTOU01000008">
    <property type="protein sequence ID" value="SIS90020.1"/>
    <property type="molecule type" value="Genomic_DNA"/>
</dbReference>
<keyword evidence="3" id="KW-0326">Glycosidase</keyword>
<proteinExistence type="inferred from homology"/>
<reference evidence="6 8" key="2">
    <citation type="submission" date="2021-01" db="EMBL/GenBank/DDBJ databases">
        <title>Biogeographic distribution of Paracoccus.</title>
        <authorList>
            <person name="Hollensteiner J."/>
            <person name="Leineberger J."/>
            <person name="Brinkhoff T."/>
            <person name="Daniel R."/>
        </authorList>
    </citation>
    <scope>NUCLEOTIDE SEQUENCE [LARGE SCALE GENOMIC DNA]</scope>
    <source>
        <strain evidence="6 8">DSM 18447</strain>
    </source>
</reference>
<accession>A0AA45W502</accession>
<dbReference type="InterPro" id="IPR004888">
    <property type="entry name" value="Glycoside_hydrolase_63"/>
</dbReference>
<dbReference type="Proteomes" id="UP000186216">
    <property type="component" value="Unassembled WGS sequence"/>
</dbReference>
<protein>
    <recommendedName>
        <fullName evidence="4">Mannosylglycerate hydrolase MGH1-like glycoside hydrolase domain-containing protein</fullName>
    </recommendedName>
</protein>
<dbReference type="GO" id="GO:0006487">
    <property type="term" value="P:protein N-linked glycosylation"/>
    <property type="evidence" value="ECO:0007669"/>
    <property type="project" value="TreeGrafter"/>
</dbReference>
<reference evidence="5 7" key="1">
    <citation type="submission" date="2017-01" db="EMBL/GenBank/DDBJ databases">
        <authorList>
            <person name="Varghese N."/>
            <person name="Submissions S."/>
        </authorList>
    </citation>
    <scope>NUCLEOTIDE SEQUENCE [LARGE SCALE GENOMIC DNA]</scope>
    <source>
        <strain evidence="5 7">DSM 18447</strain>
    </source>
</reference>
<feature type="domain" description="Mannosylglycerate hydrolase MGH1-like glycoside hydrolase" evidence="4">
    <location>
        <begin position="31"/>
        <end position="402"/>
    </location>
</feature>
<evidence type="ECO:0000256" key="3">
    <source>
        <dbReference type="ARBA" id="ARBA00023295"/>
    </source>
</evidence>
<dbReference type="SUPFAM" id="SSF48208">
    <property type="entry name" value="Six-hairpin glycosidases"/>
    <property type="match status" value="1"/>
</dbReference>